<evidence type="ECO:0000256" key="2">
    <source>
        <dbReference type="ARBA" id="ARBA00022729"/>
    </source>
</evidence>
<reference evidence="8 9" key="1">
    <citation type="submission" date="2017-08" db="EMBL/GenBank/DDBJ databases">
        <title>Infants hospitalized years apart are colonized by the same room-sourced microbial strains.</title>
        <authorList>
            <person name="Brooks B."/>
            <person name="Olm M.R."/>
            <person name="Firek B.A."/>
            <person name="Baker R."/>
            <person name="Thomas B.C."/>
            <person name="Morowitz M.J."/>
            <person name="Banfield J.F."/>
        </authorList>
    </citation>
    <scope>NUCLEOTIDE SEQUENCE [LARGE SCALE GENOMIC DNA]</scope>
    <source>
        <strain evidence="8">S2_018_000_R3_119</strain>
    </source>
</reference>
<dbReference type="Gene3D" id="3.60.20.10">
    <property type="entry name" value="Glutamine Phosphoribosylpyrophosphate, subunit 1, domain 1"/>
    <property type="match status" value="1"/>
</dbReference>
<dbReference type="InterPro" id="IPR023343">
    <property type="entry name" value="Penicillin_amidase_dom1"/>
</dbReference>
<evidence type="ECO:0000256" key="4">
    <source>
        <dbReference type="ARBA" id="ARBA00023145"/>
    </source>
</evidence>
<dbReference type="SUPFAM" id="SSF56235">
    <property type="entry name" value="N-terminal nucleophile aminohydrolases (Ntn hydrolases)"/>
    <property type="match status" value="1"/>
</dbReference>
<evidence type="ECO:0000256" key="3">
    <source>
        <dbReference type="ARBA" id="ARBA00022801"/>
    </source>
</evidence>
<comment type="cofactor">
    <cofactor evidence="6">
        <name>Ca(2+)</name>
        <dbReference type="ChEBI" id="CHEBI:29108"/>
    </cofactor>
    <text evidence="6">Binds 1 Ca(2+) ion per dimer.</text>
</comment>
<evidence type="ECO:0000256" key="1">
    <source>
        <dbReference type="ARBA" id="ARBA00006586"/>
    </source>
</evidence>
<dbReference type="PANTHER" id="PTHR34218">
    <property type="entry name" value="PEPTIDASE S45 PENICILLIN AMIDASE"/>
    <property type="match status" value="1"/>
</dbReference>
<comment type="caution">
    <text evidence="8">The sequence shown here is derived from an EMBL/GenBank/DDBJ whole genome shotgun (WGS) entry which is preliminary data.</text>
</comment>
<dbReference type="GO" id="GO:0017000">
    <property type="term" value="P:antibiotic biosynthetic process"/>
    <property type="evidence" value="ECO:0007669"/>
    <property type="project" value="InterPro"/>
</dbReference>
<evidence type="ECO:0000256" key="7">
    <source>
        <dbReference type="SAM" id="SignalP"/>
    </source>
</evidence>
<dbReference type="Gene3D" id="1.10.439.10">
    <property type="entry name" value="Penicillin Amidohydrolase, domain 1"/>
    <property type="match status" value="1"/>
</dbReference>
<dbReference type="InterPro" id="IPR043147">
    <property type="entry name" value="Penicillin_amidase_A-knob"/>
</dbReference>
<keyword evidence="3" id="KW-0378">Hydrolase</keyword>
<dbReference type="AlphaFoldDB" id="A0A2W4Z7M9"/>
<proteinExistence type="inferred from homology"/>
<dbReference type="InterPro" id="IPR002692">
    <property type="entry name" value="S45"/>
</dbReference>
<feature type="binding site" evidence="6">
    <location>
        <position position="277"/>
    </location>
    <ligand>
        <name>Ca(2+)</name>
        <dbReference type="ChEBI" id="CHEBI:29108"/>
    </ligand>
</feature>
<dbReference type="InterPro" id="IPR014395">
    <property type="entry name" value="Pen/GL7ACA/AHL_acylase"/>
</dbReference>
<protein>
    <submittedName>
        <fullName evidence="8">Acylase</fullName>
    </submittedName>
</protein>
<keyword evidence="6" id="KW-0479">Metal-binding</keyword>
<evidence type="ECO:0000256" key="5">
    <source>
        <dbReference type="PIRSR" id="PIRSR001227-1"/>
    </source>
</evidence>
<feature type="active site" description="Nucleophile" evidence="5">
    <location>
        <position position="204"/>
    </location>
</feature>
<dbReference type="InterPro" id="IPR029055">
    <property type="entry name" value="Ntn_hydrolases_N"/>
</dbReference>
<dbReference type="Gene3D" id="2.30.120.10">
    <property type="match status" value="1"/>
</dbReference>
<keyword evidence="6" id="KW-0106">Calcium</keyword>
<name>A0A2W4Z7M9_9SPHN</name>
<evidence type="ECO:0000313" key="9">
    <source>
        <dbReference type="Proteomes" id="UP000249555"/>
    </source>
</evidence>
<accession>A0A2W4Z7M9</accession>
<feature type="binding site" evidence="6">
    <location>
        <position position="274"/>
    </location>
    <ligand>
        <name>Ca(2+)</name>
        <dbReference type="ChEBI" id="CHEBI:29108"/>
    </ligand>
</feature>
<dbReference type="Pfam" id="PF01804">
    <property type="entry name" value="Penicil_amidase"/>
    <property type="match status" value="1"/>
</dbReference>
<evidence type="ECO:0000256" key="6">
    <source>
        <dbReference type="PIRSR" id="PIRSR001227-2"/>
    </source>
</evidence>
<gene>
    <name evidence="8" type="ORF">DI640_03345</name>
</gene>
<comment type="similarity">
    <text evidence="1">Belongs to the peptidase S45 family.</text>
</comment>
<keyword evidence="2 7" id="KW-0732">Signal</keyword>
<dbReference type="Proteomes" id="UP000249555">
    <property type="component" value="Unassembled WGS sequence"/>
</dbReference>
<organism evidence="8 9">
    <name type="scientific">Sphingomonas taxi</name>
    <dbReference type="NCBI Taxonomy" id="1549858"/>
    <lineage>
        <taxon>Bacteria</taxon>
        <taxon>Pseudomonadati</taxon>
        <taxon>Pseudomonadota</taxon>
        <taxon>Alphaproteobacteria</taxon>
        <taxon>Sphingomonadales</taxon>
        <taxon>Sphingomonadaceae</taxon>
        <taxon>Sphingomonas</taxon>
    </lineage>
</organism>
<evidence type="ECO:0000313" key="8">
    <source>
        <dbReference type="EMBL" id="PZO75839.1"/>
    </source>
</evidence>
<dbReference type="GO" id="GO:0016811">
    <property type="term" value="F:hydrolase activity, acting on carbon-nitrogen (but not peptide) bonds, in linear amides"/>
    <property type="evidence" value="ECO:0007669"/>
    <property type="project" value="InterPro"/>
</dbReference>
<dbReference type="GO" id="GO:0046872">
    <property type="term" value="F:metal ion binding"/>
    <property type="evidence" value="ECO:0007669"/>
    <property type="project" value="UniProtKB-KW"/>
</dbReference>
<dbReference type="PIRSF" id="PIRSF001227">
    <property type="entry name" value="Pen_acylase"/>
    <property type="match status" value="1"/>
</dbReference>
<keyword evidence="4" id="KW-0865">Zymogen</keyword>
<sequence length="731" mass="81545">MTTVLRRARTPVILLALLGTPLAAQRGTPPTERTRWQAQAARVTITRDDWGIPHIEGRSDADAVFGLIYAQAEDDFPRIEANYLTALGRTAEAEGEDAIWADLRQRLFADPVELQAHYAASPAWLRTLMQAWADGLNYYLATHPQVRPKVLTRFEPWMALSFTEGSIGGDIERISLSDLKTFYGRPTPPTPEELGTVPREPSGSNGIAIAPRLTANGHALLLINPHTSFYFRSEAQMTSAEGLNAYGASTWGQFFIYQGFNAKAGWMHTSSTVDNVDEFAERITRRGAGYDYRYGKVSRPVATKIVTLRYRKPDGTTGDRSFTTYRTHHGPIVAIKAGRWIATALMWKPVPALEQSYLRTKATDLASYLTVAERKANSSNDTLFADSKGEIAFLMPQFMPLRDDRFDYTRPVDGSDPATDWRGLHTLPSLPSVLNPRTGWAHNTNDWPWSAAGPDSPKPADYPRYMDQVGGNARGVHADLLLTGKSGWTPDTLRGAAFDPYLPAFARLLPDLVTAWNALPTTDPRRKALEAPIALLRSWDYRWSYESTATSLAVFWGDQLWREVGSFAQAERLNVPDYIATRVGPDAKLAALTAAVDRLRRDFGDWRTPWQDINRFQRLDDAIKPHFDDARPSIPVPFTSAQWGSLASFGAKPWPGTKRYYGTSGNSFVAVVEFGPRIRASAIMAGGQSGDIASPHFADQVTRYARGDLRPVYFYPDELKGHVERRYRPGR</sequence>
<dbReference type="InterPro" id="IPR043146">
    <property type="entry name" value="Penicillin_amidase_N_B-knob"/>
</dbReference>
<feature type="chain" id="PRO_5016033833" evidence="7">
    <location>
        <begin position="27"/>
        <end position="731"/>
    </location>
</feature>
<dbReference type="EMBL" id="QFMX01000003">
    <property type="protein sequence ID" value="PZO75839.1"/>
    <property type="molecule type" value="Genomic_DNA"/>
</dbReference>
<dbReference type="PANTHER" id="PTHR34218:SF3">
    <property type="entry name" value="ACYL-HOMOSERINE LACTONE ACYLASE PVDQ"/>
    <property type="match status" value="1"/>
</dbReference>
<feature type="signal peptide" evidence="7">
    <location>
        <begin position="1"/>
        <end position="26"/>
    </location>
</feature>
<feature type="binding site" evidence="6">
    <location>
        <position position="276"/>
    </location>
    <ligand>
        <name>Ca(2+)</name>
        <dbReference type="ChEBI" id="CHEBI:29108"/>
    </ligand>
</feature>
<dbReference type="Gene3D" id="1.10.1400.10">
    <property type="match status" value="1"/>
</dbReference>